<dbReference type="EMBL" id="CH479474">
    <property type="protein sequence ID" value="EDW32622.1"/>
    <property type="molecule type" value="Genomic_DNA"/>
</dbReference>
<dbReference type="PhylomeDB" id="B4HCV5"/>
<proteinExistence type="predicted"/>
<dbReference type="HOGENOM" id="CLU_919105_0_0_1"/>
<reference evidence="1 2" key="1">
    <citation type="journal article" date="2007" name="Nature">
        <title>Evolution of genes and genomes on the Drosophila phylogeny.</title>
        <authorList>
            <consortium name="Drosophila 12 Genomes Consortium"/>
            <person name="Clark A.G."/>
            <person name="Eisen M.B."/>
            <person name="Smith D.R."/>
            <person name="Bergman C.M."/>
            <person name="Oliver B."/>
            <person name="Markow T.A."/>
            <person name="Kaufman T.C."/>
            <person name="Kellis M."/>
            <person name="Gelbart W."/>
            <person name="Iyer V.N."/>
            <person name="Pollard D.A."/>
            <person name="Sackton T.B."/>
            <person name="Larracuente A.M."/>
            <person name="Singh N.D."/>
            <person name="Abad J.P."/>
            <person name="Abt D.N."/>
            <person name="Adryan B."/>
            <person name="Aguade M."/>
            <person name="Akashi H."/>
            <person name="Anderson W.W."/>
            <person name="Aquadro C.F."/>
            <person name="Ardell D.H."/>
            <person name="Arguello R."/>
            <person name="Artieri C.G."/>
            <person name="Barbash D.A."/>
            <person name="Barker D."/>
            <person name="Barsanti P."/>
            <person name="Batterham P."/>
            <person name="Batzoglou S."/>
            <person name="Begun D."/>
            <person name="Bhutkar A."/>
            <person name="Blanco E."/>
            <person name="Bosak S.A."/>
            <person name="Bradley R.K."/>
            <person name="Brand A.D."/>
            <person name="Brent M.R."/>
            <person name="Brooks A.N."/>
            <person name="Brown R.H."/>
            <person name="Butlin R.K."/>
            <person name="Caggese C."/>
            <person name="Calvi B.R."/>
            <person name="Bernardo de Carvalho A."/>
            <person name="Caspi A."/>
            <person name="Castrezana S."/>
            <person name="Celniker S.E."/>
            <person name="Chang J.L."/>
            <person name="Chapple C."/>
            <person name="Chatterji S."/>
            <person name="Chinwalla A."/>
            <person name="Civetta A."/>
            <person name="Clifton S.W."/>
            <person name="Comeron J.M."/>
            <person name="Costello J.C."/>
            <person name="Coyne J.A."/>
            <person name="Daub J."/>
            <person name="David R.G."/>
            <person name="Delcher A.L."/>
            <person name="Delehaunty K."/>
            <person name="Do C.B."/>
            <person name="Ebling H."/>
            <person name="Edwards K."/>
            <person name="Eickbush T."/>
            <person name="Evans J.D."/>
            <person name="Filipski A."/>
            <person name="Findeiss S."/>
            <person name="Freyhult E."/>
            <person name="Fulton L."/>
            <person name="Fulton R."/>
            <person name="Garcia A.C."/>
            <person name="Gardiner A."/>
            <person name="Garfield D.A."/>
            <person name="Garvin B.E."/>
            <person name="Gibson G."/>
            <person name="Gilbert D."/>
            <person name="Gnerre S."/>
            <person name="Godfrey J."/>
            <person name="Good R."/>
            <person name="Gotea V."/>
            <person name="Gravely B."/>
            <person name="Greenberg A.J."/>
            <person name="Griffiths-Jones S."/>
            <person name="Gross S."/>
            <person name="Guigo R."/>
            <person name="Gustafson E.A."/>
            <person name="Haerty W."/>
            <person name="Hahn M.W."/>
            <person name="Halligan D.L."/>
            <person name="Halpern A.L."/>
            <person name="Halter G.M."/>
            <person name="Han M.V."/>
            <person name="Heger A."/>
            <person name="Hillier L."/>
            <person name="Hinrichs A.S."/>
            <person name="Holmes I."/>
            <person name="Hoskins R.A."/>
            <person name="Hubisz M.J."/>
            <person name="Hultmark D."/>
            <person name="Huntley M.A."/>
            <person name="Jaffe D.B."/>
            <person name="Jagadeeshan S."/>
            <person name="Jeck W.R."/>
            <person name="Johnson J."/>
            <person name="Jones C.D."/>
            <person name="Jordan W.C."/>
            <person name="Karpen G.H."/>
            <person name="Kataoka E."/>
            <person name="Keightley P.D."/>
            <person name="Kheradpour P."/>
            <person name="Kirkness E.F."/>
            <person name="Koerich L.B."/>
            <person name="Kristiansen K."/>
            <person name="Kudrna D."/>
            <person name="Kulathinal R.J."/>
            <person name="Kumar S."/>
            <person name="Kwok R."/>
            <person name="Lander E."/>
            <person name="Langley C.H."/>
            <person name="Lapoint R."/>
            <person name="Lazzaro B.P."/>
            <person name="Lee S.J."/>
            <person name="Levesque L."/>
            <person name="Li R."/>
            <person name="Lin C.F."/>
            <person name="Lin M.F."/>
            <person name="Lindblad-Toh K."/>
            <person name="Llopart A."/>
            <person name="Long M."/>
            <person name="Low L."/>
            <person name="Lozovsky E."/>
            <person name="Lu J."/>
            <person name="Luo M."/>
            <person name="Machado C.A."/>
            <person name="Makalowski W."/>
            <person name="Marzo M."/>
            <person name="Matsuda M."/>
            <person name="Matzkin L."/>
            <person name="McAllister B."/>
            <person name="McBride C.S."/>
            <person name="McKernan B."/>
            <person name="McKernan K."/>
            <person name="Mendez-Lago M."/>
            <person name="Minx P."/>
            <person name="Mollenhauer M.U."/>
            <person name="Montooth K."/>
            <person name="Mount S.M."/>
            <person name="Mu X."/>
            <person name="Myers E."/>
            <person name="Negre B."/>
            <person name="Newfeld S."/>
            <person name="Nielsen R."/>
            <person name="Noor M.A."/>
            <person name="O'Grady P."/>
            <person name="Pachter L."/>
            <person name="Papaceit M."/>
            <person name="Parisi M.J."/>
            <person name="Parisi M."/>
            <person name="Parts L."/>
            <person name="Pedersen J.S."/>
            <person name="Pesole G."/>
            <person name="Phillippy A.M."/>
            <person name="Ponting C.P."/>
            <person name="Pop M."/>
            <person name="Porcelli D."/>
            <person name="Powell J.R."/>
            <person name="Prohaska S."/>
            <person name="Pruitt K."/>
            <person name="Puig M."/>
            <person name="Quesneville H."/>
            <person name="Ram K.R."/>
            <person name="Rand D."/>
            <person name="Rasmussen M.D."/>
            <person name="Reed L.K."/>
            <person name="Reenan R."/>
            <person name="Reily A."/>
            <person name="Remington K.A."/>
            <person name="Rieger T.T."/>
            <person name="Ritchie M.G."/>
            <person name="Robin C."/>
            <person name="Rogers Y.H."/>
            <person name="Rohde C."/>
            <person name="Rozas J."/>
            <person name="Rubenfield M.J."/>
            <person name="Ruiz A."/>
            <person name="Russo S."/>
            <person name="Salzberg S.L."/>
            <person name="Sanchez-Gracia A."/>
            <person name="Saranga D.J."/>
            <person name="Sato H."/>
            <person name="Schaeffer S.W."/>
            <person name="Schatz M.C."/>
            <person name="Schlenke T."/>
            <person name="Schwartz R."/>
            <person name="Segarra C."/>
            <person name="Singh R.S."/>
            <person name="Sirot L."/>
            <person name="Sirota M."/>
            <person name="Sisneros N.B."/>
            <person name="Smith C.D."/>
            <person name="Smith T.F."/>
            <person name="Spieth J."/>
            <person name="Stage D.E."/>
            <person name="Stark A."/>
            <person name="Stephan W."/>
            <person name="Strausberg R.L."/>
            <person name="Strempel S."/>
            <person name="Sturgill D."/>
            <person name="Sutton G."/>
            <person name="Sutton G.G."/>
            <person name="Tao W."/>
            <person name="Teichmann S."/>
            <person name="Tobari Y.N."/>
            <person name="Tomimura Y."/>
            <person name="Tsolas J.M."/>
            <person name="Valente V.L."/>
            <person name="Venter E."/>
            <person name="Venter J.C."/>
            <person name="Vicario S."/>
            <person name="Vieira F.G."/>
            <person name="Vilella A.J."/>
            <person name="Villasante A."/>
            <person name="Walenz B."/>
            <person name="Wang J."/>
            <person name="Wasserman M."/>
            <person name="Watts T."/>
            <person name="Wilson D."/>
            <person name="Wilson R.K."/>
            <person name="Wing R.A."/>
            <person name="Wolfner M.F."/>
            <person name="Wong A."/>
            <person name="Wong G.K."/>
            <person name="Wu C.I."/>
            <person name="Wu G."/>
            <person name="Yamamoto D."/>
            <person name="Yang H.P."/>
            <person name="Yang S.P."/>
            <person name="Yorke J.A."/>
            <person name="Yoshida K."/>
            <person name="Zdobnov E."/>
            <person name="Zhang P."/>
            <person name="Zhang Y."/>
            <person name="Zimin A.V."/>
            <person name="Baldwin J."/>
            <person name="Abdouelleil A."/>
            <person name="Abdulkadir J."/>
            <person name="Abebe A."/>
            <person name="Abera B."/>
            <person name="Abreu J."/>
            <person name="Acer S.C."/>
            <person name="Aftuck L."/>
            <person name="Alexander A."/>
            <person name="An P."/>
            <person name="Anderson E."/>
            <person name="Anderson S."/>
            <person name="Arachi H."/>
            <person name="Azer M."/>
            <person name="Bachantsang P."/>
            <person name="Barry A."/>
            <person name="Bayul T."/>
            <person name="Berlin A."/>
            <person name="Bessette D."/>
            <person name="Bloom T."/>
            <person name="Blye J."/>
            <person name="Boguslavskiy L."/>
            <person name="Bonnet C."/>
            <person name="Boukhgalter B."/>
            <person name="Bourzgui I."/>
            <person name="Brown A."/>
            <person name="Cahill P."/>
            <person name="Channer S."/>
            <person name="Cheshatsang Y."/>
            <person name="Chuda L."/>
            <person name="Citroen M."/>
            <person name="Collymore A."/>
            <person name="Cooke P."/>
            <person name="Costello M."/>
            <person name="D'Aco K."/>
            <person name="Daza R."/>
            <person name="De Haan G."/>
            <person name="DeGray S."/>
            <person name="DeMaso C."/>
            <person name="Dhargay N."/>
            <person name="Dooley K."/>
            <person name="Dooley E."/>
            <person name="Doricent M."/>
            <person name="Dorje P."/>
            <person name="Dorjee K."/>
            <person name="Dupes A."/>
            <person name="Elong R."/>
            <person name="Falk J."/>
            <person name="Farina A."/>
            <person name="Faro S."/>
            <person name="Ferguson D."/>
            <person name="Fisher S."/>
            <person name="Foley C.D."/>
            <person name="Franke A."/>
            <person name="Friedrich D."/>
            <person name="Gadbois L."/>
            <person name="Gearin G."/>
            <person name="Gearin C.R."/>
            <person name="Giannoukos G."/>
            <person name="Goode T."/>
            <person name="Graham J."/>
            <person name="Grandbois E."/>
            <person name="Grewal S."/>
            <person name="Gyaltsen K."/>
            <person name="Hafez N."/>
            <person name="Hagos B."/>
            <person name="Hall J."/>
            <person name="Henson C."/>
            <person name="Hollinger A."/>
            <person name="Honan T."/>
            <person name="Huard M.D."/>
            <person name="Hughes L."/>
            <person name="Hurhula B."/>
            <person name="Husby M.E."/>
            <person name="Kamat A."/>
            <person name="Kanga B."/>
            <person name="Kashin S."/>
            <person name="Khazanovich D."/>
            <person name="Kisner P."/>
            <person name="Lance K."/>
            <person name="Lara M."/>
            <person name="Lee W."/>
            <person name="Lennon N."/>
            <person name="Letendre F."/>
            <person name="LeVine R."/>
            <person name="Lipovsky A."/>
            <person name="Liu X."/>
            <person name="Liu J."/>
            <person name="Liu S."/>
            <person name="Lokyitsang T."/>
            <person name="Lokyitsang Y."/>
            <person name="Lubonja R."/>
            <person name="Lui A."/>
            <person name="MacDonald P."/>
            <person name="Magnisalis V."/>
            <person name="Maru K."/>
            <person name="Matthews C."/>
            <person name="McCusker W."/>
            <person name="McDonough S."/>
            <person name="Mehta T."/>
            <person name="Meldrim J."/>
            <person name="Meneus L."/>
            <person name="Mihai O."/>
            <person name="Mihalev A."/>
            <person name="Mihova T."/>
            <person name="Mittelman R."/>
            <person name="Mlenga V."/>
            <person name="Montmayeur A."/>
            <person name="Mulrain L."/>
            <person name="Navidi A."/>
            <person name="Naylor J."/>
            <person name="Negash T."/>
            <person name="Nguyen T."/>
            <person name="Nguyen N."/>
            <person name="Nicol R."/>
            <person name="Norbu C."/>
            <person name="Norbu N."/>
            <person name="Novod N."/>
            <person name="O'Neill B."/>
            <person name="Osman S."/>
            <person name="Markiewicz E."/>
            <person name="Oyono O.L."/>
            <person name="Patti C."/>
            <person name="Phunkhang P."/>
            <person name="Pierre F."/>
            <person name="Priest M."/>
            <person name="Raghuraman S."/>
            <person name="Rege F."/>
            <person name="Reyes R."/>
            <person name="Rise C."/>
            <person name="Rogov P."/>
            <person name="Ross K."/>
            <person name="Ryan E."/>
            <person name="Settipalli S."/>
            <person name="Shea T."/>
            <person name="Sherpa N."/>
            <person name="Shi L."/>
            <person name="Shih D."/>
            <person name="Sparrow T."/>
            <person name="Spaulding J."/>
            <person name="Stalker J."/>
            <person name="Stange-Thomann N."/>
            <person name="Stavropoulos S."/>
            <person name="Stone C."/>
            <person name="Strader C."/>
            <person name="Tesfaye S."/>
            <person name="Thomson T."/>
            <person name="Thoulutsang Y."/>
            <person name="Thoulutsang D."/>
            <person name="Topham K."/>
            <person name="Topping I."/>
            <person name="Tsamla T."/>
            <person name="Vassiliev H."/>
            <person name="Vo A."/>
            <person name="Wangchuk T."/>
            <person name="Wangdi T."/>
            <person name="Weiand M."/>
            <person name="Wilkinson J."/>
            <person name="Wilson A."/>
            <person name="Yadav S."/>
            <person name="Young G."/>
            <person name="Yu Q."/>
            <person name="Zembek L."/>
            <person name="Zhong D."/>
            <person name="Zimmer A."/>
            <person name="Zwirko Z."/>
            <person name="Jaffe D.B."/>
            <person name="Alvarez P."/>
            <person name="Brockman W."/>
            <person name="Butler J."/>
            <person name="Chin C."/>
            <person name="Gnerre S."/>
            <person name="Grabherr M."/>
            <person name="Kleber M."/>
            <person name="Mauceli E."/>
            <person name="MacCallum I."/>
        </authorList>
    </citation>
    <scope>NUCLEOTIDE SEQUENCE [LARGE SCALE GENOMIC DNA]</scope>
    <source>
        <strain evidence="2">MSH-3 / Tucson 14011-0111.49</strain>
    </source>
</reference>
<evidence type="ECO:0000313" key="2">
    <source>
        <dbReference type="Proteomes" id="UP000008744"/>
    </source>
</evidence>
<name>B4HCV5_DROPE</name>
<accession>B4HCV5</accession>
<sequence length="303" mass="33673">MRCKSAVDRTGCCLRCGVNGHKVATCLSDLRCFICYSNNSKKTNHYAGSRMTCSQDEGYVAQPQPLRCGSRPAEPNHNVVVLVVAKYLSVVETTCNQTIARIQQWLDLVVLELAPHKTEAVLVSCRKKVESANISVAGTLVSSKRASLLSGALGLHGHEGGDQQRAFRTVSDEAAHVIAGIAPLEFLAEERSAYYQETHGRGMDVAAKRHVRMACKQESLRRWQQRWDTPTKGRWTHQLILSSDAFAAQRQRLEVALGGTITKQNLVPYMLLSPDNWEATSNFAAIIKRELRAVVRQTRDQLD</sequence>
<dbReference type="Proteomes" id="UP000008744">
    <property type="component" value="Unassembled WGS sequence"/>
</dbReference>
<organism evidence="2">
    <name type="scientific">Drosophila persimilis</name>
    <name type="common">Fruit fly</name>
    <dbReference type="NCBI Taxonomy" id="7234"/>
    <lineage>
        <taxon>Eukaryota</taxon>
        <taxon>Metazoa</taxon>
        <taxon>Ecdysozoa</taxon>
        <taxon>Arthropoda</taxon>
        <taxon>Hexapoda</taxon>
        <taxon>Insecta</taxon>
        <taxon>Pterygota</taxon>
        <taxon>Neoptera</taxon>
        <taxon>Endopterygota</taxon>
        <taxon>Diptera</taxon>
        <taxon>Brachycera</taxon>
        <taxon>Muscomorpha</taxon>
        <taxon>Ephydroidea</taxon>
        <taxon>Drosophilidae</taxon>
        <taxon>Drosophila</taxon>
        <taxon>Sophophora</taxon>
    </lineage>
</organism>
<protein>
    <submittedName>
        <fullName evidence="1">GL19681</fullName>
    </submittedName>
</protein>
<dbReference type="AlphaFoldDB" id="B4HCV5"/>
<evidence type="ECO:0000313" key="1">
    <source>
        <dbReference type="EMBL" id="EDW32622.1"/>
    </source>
</evidence>
<keyword evidence="2" id="KW-1185">Reference proteome</keyword>
<gene>
    <name evidence="1" type="primary">Dper\GL19681</name>
    <name evidence="1" type="ORF">Dper_GL19681</name>
</gene>